<protein>
    <submittedName>
        <fullName evidence="3">Transcriptional regulator, AcrR family</fullName>
    </submittedName>
</protein>
<dbReference type="InterPro" id="IPR009057">
    <property type="entry name" value="Homeodomain-like_sf"/>
</dbReference>
<feature type="domain" description="HTH tetR-type" evidence="2">
    <location>
        <begin position="13"/>
        <end position="73"/>
    </location>
</feature>
<reference evidence="3" key="1">
    <citation type="submission" date="2018-06" db="EMBL/GenBank/DDBJ databases">
        <authorList>
            <person name="Zhirakovskaya E."/>
        </authorList>
    </citation>
    <scope>NUCLEOTIDE SEQUENCE</scope>
</reference>
<dbReference type="SUPFAM" id="SSF46689">
    <property type="entry name" value="Homeodomain-like"/>
    <property type="match status" value="1"/>
</dbReference>
<dbReference type="Gene3D" id="1.10.357.10">
    <property type="entry name" value="Tetracycline Repressor, domain 2"/>
    <property type="match status" value="1"/>
</dbReference>
<accession>A0A3B0V023</accession>
<keyword evidence="1" id="KW-0238">DNA-binding</keyword>
<dbReference type="AlphaFoldDB" id="A0A3B0V023"/>
<proteinExistence type="predicted"/>
<evidence type="ECO:0000313" key="3">
    <source>
        <dbReference type="EMBL" id="VAW34230.1"/>
    </source>
</evidence>
<dbReference type="InterPro" id="IPR001647">
    <property type="entry name" value="HTH_TetR"/>
</dbReference>
<sequence>MSAIINEVIKKKLLTAKDWQEAALNVIAHQGVAAVAVEPLARVLGVTKGSFYWHFSNRMDLVKQALKCWRLKDKKLVDETILPIKNPKKRLLAWFKLSAEPIQTHLIYSTLLADRSHALISKILKEITLERLAHLQKSYKEMGYDTSRAKSQSLLAYSVYVGFLHMSKTLYGSLPDSREAEDYAQFVAKQLIP</sequence>
<organism evidence="3">
    <name type="scientific">hydrothermal vent metagenome</name>
    <dbReference type="NCBI Taxonomy" id="652676"/>
    <lineage>
        <taxon>unclassified sequences</taxon>
        <taxon>metagenomes</taxon>
        <taxon>ecological metagenomes</taxon>
    </lineage>
</organism>
<dbReference type="GO" id="GO:0003677">
    <property type="term" value="F:DNA binding"/>
    <property type="evidence" value="ECO:0007669"/>
    <property type="project" value="UniProtKB-KW"/>
</dbReference>
<gene>
    <name evidence="3" type="ORF">MNBD_GAMMA01-839</name>
</gene>
<evidence type="ECO:0000256" key="1">
    <source>
        <dbReference type="ARBA" id="ARBA00023125"/>
    </source>
</evidence>
<evidence type="ECO:0000259" key="2">
    <source>
        <dbReference type="PROSITE" id="PS50977"/>
    </source>
</evidence>
<dbReference type="PRINTS" id="PR00455">
    <property type="entry name" value="HTHTETR"/>
</dbReference>
<dbReference type="EMBL" id="UOEW01000067">
    <property type="protein sequence ID" value="VAW34230.1"/>
    <property type="molecule type" value="Genomic_DNA"/>
</dbReference>
<dbReference type="PROSITE" id="PS50977">
    <property type="entry name" value="HTH_TETR_2"/>
    <property type="match status" value="1"/>
</dbReference>
<dbReference type="Pfam" id="PF00440">
    <property type="entry name" value="TetR_N"/>
    <property type="match status" value="1"/>
</dbReference>
<name>A0A3B0V023_9ZZZZ</name>